<gene>
    <name evidence="2" type="ORF">MKZ38_009316</name>
</gene>
<dbReference type="AlphaFoldDB" id="A0AAD5RGG6"/>
<comment type="caution">
    <text evidence="2">The sequence shown here is derived from an EMBL/GenBank/DDBJ whole genome shotgun (WGS) entry which is preliminary data.</text>
</comment>
<reference evidence="2" key="1">
    <citation type="submission" date="2022-07" db="EMBL/GenBank/DDBJ databases">
        <title>Draft genome sequence of Zalerion maritima ATCC 34329, a (micro)plastics degrading marine fungus.</title>
        <authorList>
            <person name="Paco A."/>
            <person name="Goncalves M.F.M."/>
            <person name="Rocha-Santos T.A.P."/>
            <person name="Alves A."/>
        </authorList>
    </citation>
    <scope>NUCLEOTIDE SEQUENCE</scope>
    <source>
        <strain evidence="2">ATCC 34329</strain>
    </source>
</reference>
<dbReference type="Proteomes" id="UP001201980">
    <property type="component" value="Unassembled WGS sequence"/>
</dbReference>
<dbReference type="EMBL" id="JAKWBI020000710">
    <property type="protein sequence ID" value="KAJ2892853.1"/>
    <property type="molecule type" value="Genomic_DNA"/>
</dbReference>
<evidence type="ECO:0000256" key="1">
    <source>
        <dbReference type="SAM" id="MobiDB-lite"/>
    </source>
</evidence>
<feature type="compositionally biased region" description="Polar residues" evidence="1">
    <location>
        <begin position="1"/>
        <end position="11"/>
    </location>
</feature>
<keyword evidence="3" id="KW-1185">Reference proteome</keyword>
<organism evidence="2 3">
    <name type="scientific">Zalerion maritima</name>
    <dbReference type="NCBI Taxonomy" id="339359"/>
    <lineage>
        <taxon>Eukaryota</taxon>
        <taxon>Fungi</taxon>
        <taxon>Dikarya</taxon>
        <taxon>Ascomycota</taxon>
        <taxon>Pezizomycotina</taxon>
        <taxon>Sordariomycetes</taxon>
        <taxon>Lulworthiomycetidae</taxon>
        <taxon>Lulworthiales</taxon>
        <taxon>Lulworthiaceae</taxon>
        <taxon>Zalerion</taxon>
    </lineage>
</organism>
<accession>A0AAD5RGG6</accession>
<name>A0AAD5RGG6_9PEZI</name>
<feature type="region of interest" description="Disordered" evidence="1">
    <location>
        <begin position="1"/>
        <end position="20"/>
    </location>
</feature>
<feature type="region of interest" description="Disordered" evidence="1">
    <location>
        <begin position="345"/>
        <end position="365"/>
    </location>
</feature>
<sequence length="374" mass="41893">MAITALSTSETPAREAAPPPQFSSTIFLSFTFLLLQLLLPHTKKLPACSTLLPSSLTKPFQTRYSCATQKTYPMLSSSAGAGKGCDDLVSASEAEAILALIAVTLEKDSPTPLCTHGGTRQKLWRSVMEKVQRRKTSQGCDCYDVVVVQRGSNSEPTSWYFQEKEGFKLSTIMSADPLDMGSMEVETQSPQLSEQYQYPQQYPDLPNFLQDLDMEQPIPNAETELQGLLREHSKEKNAARRPSKHSRPSPISVSVTPPCKLFFEHVSPGFWYNNTFVWDLEDMDGDGDSFVDARKFTLGFHVQDGPDRTGNWTAPPVEFLSDDDMMIVMIMMVDEEVRLGDEEMEVDSDEEYQHQHQYQNAPFDDGLDTAMGLD</sequence>
<evidence type="ECO:0000313" key="2">
    <source>
        <dbReference type="EMBL" id="KAJ2892853.1"/>
    </source>
</evidence>
<feature type="region of interest" description="Disordered" evidence="1">
    <location>
        <begin position="232"/>
        <end position="252"/>
    </location>
</feature>
<protein>
    <submittedName>
        <fullName evidence="2">Uncharacterized protein</fullName>
    </submittedName>
</protein>
<evidence type="ECO:0000313" key="3">
    <source>
        <dbReference type="Proteomes" id="UP001201980"/>
    </source>
</evidence>
<proteinExistence type="predicted"/>